<evidence type="ECO:0000313" key="3">
    <source>
        <dbReference type="Proteomes" id="UP000244193"/>
    </source>
</evidence>
<proteinExistence type="predicted"/>
<gene>
    <name evidence="2" type="ORF">HYN48_07920</name>
</gene>
<dbReference type="EMBL" id="CP028811">
    <property type="protein sequence ID" value="AWA30009.1"/>
    <property type="molecule type" value="Genomic_DNA"/>
</dbReference>
<evidence type="ECO:0000256" key="1">
    <source>
        <dbReference type="SAM" id="SignalP"/>
    </source>
</evidence>
<dbReference type="SUPFAM" id="SSF56935">
    <property type="entry name" value="Porins"/>
    <property type="match status" value="1"/>
</dbReference>
<evidence type="ECO:0000313" key="2">
    <source>
        <dbReference type="EMBL" id="AWA30009.1"/>
    </source>
</evidence>
<name>A0A2S0REQ6_9FLAO</name>
<feature type="chain" id="PRO_5015392139" evidence="1">
    <location>
        <begin position="23"/>
        <end position="264"/>
    </location>
</feature>
<dbReference type="OrthoDB" id="1118734at2"/>
<dbReference type="AlphaFoldDB" id="A0A2S0REQ6"/>
<dbReference type="Pfam" id="PF10677">
    <property type="entry name" value="DUF2490"/>
    <property type="match status" value="1"/>
</dbReference>
<dbReference type="RefSeq" id="WP_108370592.1">
    <property type="nucleotide sequence ID" value="NZ_CP028811.1"/>
</dbReference>
<dbReference type="Proteomes" id="UP000244193">
    <property type="component" value="Chromosome"/>
</dbReference>
<reference evidence="2 3" key="1">
    <citation type="submission" date="2018-04" db="EMBL/GenBank/DDBJ databases">
        <title>Genome sequencing of Flavobacterium sp. HYN0048.</title>
        <authorList>
            <person name="Yi H."/>
            <person name="Baek C."/>
        </authorList>
    </citation>
    <scope>NUCLEOTIDE SEQUENCE [LARGE SCALE GENOMIC DNA]</scope>
    <source>
        <strain evidence="2 3">HYN0048</strain>
    </source>
</reference>
<keyword evidence="3" id="KW-1185">Reference proteome</keyword>
<keyword evidence="1" id="KW-0732">Signal</keyword>
<protein>
    <submittedName>
        <fullName evidence="2">DUF2490 domain-containing protein</fullName>
    </submittedName>
</protein>
<dbReference type="InterPro" id="IPR019619">
    <property type="entry name" value="DUF2490"/>
</dbReference>
<accession>A0A2S0REQ6</accession>
<feature type="signal peptide" evidence="1">
    <location>
        <begin position="1"/>
        <end position="22"/>
    </location>
</feature>
<organism evidence="2 3">
    <name type="scientific">Flavobacterium magnum</name>
    <dbReference type="NCBI Taxonomy" id="2162713"/>
    <lineage>
        <taxon>Bacteria</taxon>
        <taxon>Pseudomonadati</taxon>
        <taxon>Bacteroidota</taxon>
        <taxon>Flavobacteriia</taxon>
        <taxon>Flavobacteriales</taxon>
        <taxon>Flavobacteriaceae</taxon>
        <taxon>Flavobacterium</taxon>
    </lineage>
</organism>
<dbReference type="KEGG" id="fmg:HYN48_07920"/>
<sequence length="264" mass="30766">MPKTIFPLILMFAVCFITPASAQNTRISDHNTIGWYGVTGNFRLSDKWGFVTEYQWRRNKLITEWQQGLARISASYQIHPKVQFRLGYGWAKTYAYGEIPINRFGKDYHEHRAFEAVTITDNVSILGLTHRFMLEQRWVGRYTSEALDKEDQFPFRNRLRYMFRAQVPLKGQQSVNSTPYLAMFNEISVNFGKHVGENVFDQNRLGLLFGYRCSDIFTIEAGYISQILQFGREIDGNNVFQYNNGIMASALFNFDLRKNNKVSK</sequence>